<name>A0A8H7CH36_9AGAR</name>
<evidence type="ECO:0000256" key="2">
    <source>
        <dbReference type="PROSITE-ProRule" id="PRU00023"/>
    </source>
</evidence>
<dbReference type="InterPro" id="IPR056884">
    <property type="entry name" value="NPHP3-like_N"/>
</dbReference>
<dbReference type="Pfam" id="PF12796">
    <property type="entry name" value="Ank_2"/>
    <property type="match status" value="4"/>
</dbReference>
<dbReference type="Pfam" id="PF24883">
    <property type="entry name" value="NPHP3_N"/>
    <property type="match status" value="1"/>
</dbReference>
<gene>
    <name evidence="5" type="ORF">MVEN_02229900</name>
</gene>
<feature type="repeat" description="ANK" evidence="2">
    <location>
        <begin position="722"/>
        <end position="754"/>
    </location>
</feature>
<evidence type="ECO:0000313" key="5">
    <source>
        <dbReference type="EMBL" id="KAF7335742.1"/>
    </source>
</evidence>
<dbReference type="PANTHER" id="PTHR10039:SF15">
    <property type="entry name" value="NACHT DOMAIN-CONTAINING PROTEIN"/>
    <property type="match status" value="1"/>
</dbReference>
<evidence type="ECO:0000259" key="3">
    <source>
        <dbReference type="Pfam" id="PF22939"/>
    </source>
</evidence>
<proteinExistence type="predicted"/>
<feature type="repeat" description="ANK" evidence="2">
    <location>
        <begin position="755"/>
        <end position="787"/>
    </location>
</feature>
<comment type="caution">
    <text evidence="5">The sequence shown here is derived from an EMBL/GenBank/DDBJ whole genome shotgun (WGS) entry which is preliminary data.</text>
</comment>
<dbReference type="InterPro" id="IPR002110">
    <property type="entry name" value="Ankyrin_rpt"/>
</dbReference>
<feature type="domain" description="Nephrocystin 3-like N-terminal" evidence="4">
    <location>
        <begin position="222"/>
        <end position="381"/>
    </location>
</feature>
<dbReference type="Gene3D" id="1.25.40.20">
    <property type="entry name" value="Ankyrin repeat-containing domain"/>
    <property type="match status" value="3"/>
</dbReference>
<reference evidence="5" key="1">
    <citation type="submission" date="2020-05" db="EMBL/GenBank/DDBJ databases">
        <title>Mycena genomes resolve the evolution of fungal bioluminescence.</title>
        <authorList>
            <person name="Tsai I.J."/>
        </authorList>
    </citation>
    <scope>NUCLEOTIDE SEQUENCE</scope>
    <source>
        <strain evidence="5">CCC161011</strain>
    </source>
</reference>
<dbReference type="Pfam" id="PF22939">
    <property type="entry name" value="WHD_GPIID"/>
    <property type="match status" value="1"/>
</dbReference>
<feature type="repeat" description="ANK" evidence="2">
    <location>
        <begin position="891"/>
        <end position="923"/>
    </location>
</feature>
<accession>A0A8H7CH36</accession>
<dbReference type="PANTHER" id="PTHR10039">
    <property type="entry name" value="AMELOGENIN"/>
    <property type="match status" value="1"/>
</dbReference>
<dbReference type="Gene3D" id="3.40.50.300">
    <property type="entry name" value="P-loop containing nucleotide triphosphate hydrolases"/>
    <property type="match status" value="1"/>
</dbReference>
<evidence type="ECO:0000313" key="6">
    <source>
        <dbReference type="Proteomes" id="UP000620124"/>
    </source>
</evidence>
<dbReference type="SMART" id="SM00248">
    <property type="entry name" value="ANK"/>
    <property type="match status" value="11"/>
</dbReference>
<feature type="repeat" description="ANK" evidence="2">
    <location>
        <begin position="922"/>
        <end position="954"/>
    </location>
</feature>
<keyword evidence="2" id="KW-0040">ANK repeat</keyword>
<dbReference type="InterPro" id="IPR027417">
    <property type="entry name" value="P-loop_NTPase"/>
</dbReference>
<feature type="repeat" description="ANK" evidence="2">
    <location>
        <begin position="689"/>
        <end position="721"/>
    </location>
</feature>
<dbReference type="InterPro" id="IPR054471">
    <property type="entry name" value="GPIID_WHD"/>
</dbReference>
<dbReference type="InterPro" id="IPR036770">
    <property type="entry name" value="Ankyrin_rpt-contain_sf"/>
</dbReference>
<dbReference type="PRINTS" id="PR01415">
    <property type="entry name" value="ANKYRIN"/>
</dbReference>
<feature type="domain" description="GPI inositol-deacylase winged helix" evidence="3">
    <location>
        <begin position="493"/>
        <end position="568"/>
    </location>
</feature>
<dbReference type="SUPFAM" id="SSF48403">
    <property type="entry name" value="Ankyrin repeat"/>
    <property type="match status" value="2"/>
</dbReference>
<evidence type="ECO:0000259" key="4">
    <source>
        <dbReference type="Pfam" id="PF24883"/>
    </source>
</evidence>
<organism evidence="5 6">
    <name type="scientific">Mycena venus</name>
    <dbReference type="NCBI Taxonomy" id="2733690"/>
    <lineage>
        <taxon>Eukaryota</taxon>
        <taxon>Fungi</taxon>
        <taxon>Dikarya</taxon>
        <taxon>Basidiomycota</taxon>
        <taxon>Agaricomycotina</taxon>
        <taxon>Agaricomycetes</taxon>
        <taxon>Agaricomycetidae</taxon>
        <taxon>Agaricales</taxon>
        <taxon>Marasmiineae</taxon>
        <taxon>Mycenaceae</taxon>
        <taxon>Mycena</taxon>
    </lineage>
</organism>
<dbReference type="AlphaFoldDB" id="A0A8H7CH36"/>
<dbReference type="PROSITE" id="PS50088">
    <property type="entry name" value="ANK_REPEAT"/>
    <property type="match status" value="6"/>
</dbReference>
<keyword evidence="1" id="KW-0677">Repeat</keyword>
<keyword evidence="6" id="KW-1185">Reference proteome</keyword>
<dbReference type="Proteomes" id="UP000620124">
    <property type="component" value="Unassembled WGS sequence"/>
</dbReference>
<evidence type="ECO:0000256" key="1">
    <source>
        <dbReference type="ARBA" id="ARBA00022737"/>
    </source>
</evidence>
<dbReference type="EMBL" id="JACAZI010000024">
    <property type="protein sequence ID" value="KAF7335742.1"/>
    <property type="molecule type" value="Genomic_DNA"/>
</dbReference>
<protein>
    <submittedName>
        <fullName evidence="5">Ankyrin repeat domain containing protein</fullName>
    </submittedName>
</protein>
<sequence>MADIVGLIASVLQLIDAVEKVRKYSVGFRDAPKDQEKLLLEIQNLKPLMTELDLRINSGQSIGLPQSLRRLDEQLVPLEEMMQRLKTKLDSGGISKVSARVSWALWGKEDVHEGLNAIERFKSSLSVWLGMDNWKSTRDITTFLQNIVDETRTNHEDVISTVEEATEEQRVNHKYISKSIRDLARSQGRHYAGAERSKVIEWYSPLNFFPRQADVLGTRHPGTGDWLLRQQQFEAWESQPGKILWCPGKPGAGKTVLVSIVVDHLRGIQISDNIGVAVIYLNHKDTEAQSPQNLLAGLWRQLVWQKSIPSTVYQLYEKHRELGTRPSLEEIRADLSSMISEYSQVFVIVDALDEYPEVQCGILLENLLGLGPAVNLMLTSRPHIDVAGFSSPDSLEIRASENDIRQYVQAQIAQSPRLDDHIRKRPDLLAEIETRVISGSEGMFLLAKLRVDSLATKLTIKAVREALTNMPKSLDRAYDEIMARIKSQDEDRAQVARSALLWISNAKRPLHVSELIEALAVEIGTTDMDPDNLLDIRTILSVCAGLVIVEANNELVRLIHFTTQNYLDSIQAKEFPDAATEITQACITYILFDRHKQLSPYVLSLALPETPVLLRYAVTYSLIHARGQPEDSATDLILAFLAKSPGWLPFWNDIHPISRQIPASAGRLYIAAFFDLRGIARYLMANGGVDSAALYAASVNGHTTMVSFLVENGAKVNALGGYHGTALQGATLNGDEEMVRLLIKNGANVNAQQTRSNSALYEASRRGYQVIVGLLIQHGADVNLKSWRGTPLQVVSYQGNYQVARLLVDNGACPDGNVFKSAMSGGHRDIISLLLEKGATAFSHSPLFNGLDVVDRLLKYGAANSPALYSAASIGDIEVICLLFNSAETQSNIIALHLAADNGHLEIVRHFIENGVDITLDADDHNFNATARNGDHETVRLLLEYGADVNLYADDNNHLLHNAARNGHFGLVHVLLEYVEDNGPALHLAATKGFVEIVRLLLEYGTDINAEAPYSVVALEAALYTAARNGQLEVVRLLLNCFREGSPEALKIDGHFPALHQAVSNQHIEVVRLLSEFLGQGGYQPCCISRTWDQYLAFFSG</sequence>
<feature type="repeat" description="ANK" evidence="2">
    <location>
        <begin position="981"/>
        <end position="1013"/>
    </location>
</feature>
<dbReference type="OrthoDB" id="448455at2759"/>
<dbReference type="PROSITE" id="PS50297">
    <property type="entry name" value="ANK_REP_REGION"/>
    <property type="match status" value="5"/>
</dbReference>
<dbReference type="SUPFAM" id="SSF52540">
    <property type="entry name" value="P-loop containing nucleoside triphosphate hydrolases"/>
    <property type="match status" value="1"/>
</dbReference>